<sequence>MIIVKEISKQISFFNSCLLRIEPMSTTLHHNIRPKRPHSGGTVAWGLVERFQPFLKAFVLRLKKSMCKFHQVMSKKNFDVRGLSLAFSCNDLSWGRTREQHNLFLRVAGCGQVSWLRLLQHPRGGCGLNRVGRLCRLKDYYNEKFIMLLPIQ</sequence>
<evidence type="ECO:0000313" key="2">
    <source>
        <dbReference type="Proteomes" id="UP000037069"/>
    </source>
</evidence>
<name>A0A0L0C7V3_LUCCU</name>
<organism evidence="1 2">
    <name type="scientific">Lucilia cuprina</name>
    <name type="common">Green bottle fly</name>
    <name type="synonym">Australian sheep blowfly</name>
    <dbReference type="NCBI Taxonomy" id="7375"/>
    <lineage>
        <taxon>Eukaryota</taxon>
        <taxon>Metazoa</taxon>
        <taxon>Ecdysozoa</taxon>
        <taxon>Arthropoda</taxon>
        <taxon>Hexapoda</taxon>
        <taxon>Insecta</taxon>
        <taxon>Pterygota</taxon>
        <taxon>Neoptera</taxon>
        <taxon>Endopterygota</taxon>
        <taxon>Diptera</taxon>
        <taxon>Brachycera</taxon>
        <taxon>Muscomorpha</taxon>
        <taxon>Oestroidea</taxon>
        <taxon>Calliphoridae</taxon>
        <taxon>Luciliinae</taxon>
        <taxon>Lucilia</taxon>
    </lineage>
</organism>
<protein>
    <submittedName>
        <fullName evidence="1">Uncharacterized protein</fullName>
    </submittedName>
</protein>
<dbReference type="AlphaFoldDB" id="A0A0L0C7V3"/>
<proteinExistence type="predicted"/>
<evidence type="ECO:0000313" key="1">
    <source>
        <dbReference type="EMBL" id="KNC28332.1"/>
    </source>
</evidence>
<accession>A0A0L0C7V3</accession>
<keyword evidence="2" id="KW-1185">Reference proteome</keyword>
<dbReference type="EMBL" id="JRES01000789">
    <property type="protein sequence ID" value="KNC28332.1"/>
    <property type="molecule type" value="Genomic_DNA"/>
</dbReference>
<dbReference type="Proteomes" id="UP000037069">
    <property type="component" value="Unassembled WGS sequence"/>
</dbReference>
<reference evidence="1 2" key="1">
    <citation type="journal article" date="2015" name="Nat. Commun.">
        <title>Lucilia cuprina genome unlocks parasitic fly biology to underpin future interventions.</title>
        <authorList>
            <person name="Anstead C.A."/>
            <person name="Korhonen P.K."/>
            <person name="Young N.D."/>
            <person name="Hall R.S."/>
            <person name="Jex A.R."/>
            <person name="Murali S.C."/>
            <person name="Hughes D.S."/>
            <person name="Lee S.F."/>
            <person name="Perry T."/>
            <person name="Stroehlein A.J."/>
            <person name="Ansell B.R."/>
            <person name="Breugelmans B."/>
            <person name="Hofmann A."/>
            <person name="Qu J."/>
            <person name="Dugan S."/>
            <person name="Lee S.L."/>
            <person name="Chao H."/>
            <person name="Dinh H."/>
            <person name="Han Y."/>
            <person name="Doddapaneni H.V."/>
            <person name="Worley K.C."/>
            <person name="Muzny D.M."/>
            <person name="Ioannidis P."/>
            <person name="Waterhouse R.M."/>
            <person name="Zdobnov E.M."/>
            <person name="James P.J."/>
            <person name="Bagnall N.H."/>
            <person name="Kotze A.C."/>
            <person name="Gibbs R.A."/>
            <person name="Richards S."/>
            <person name="Batterham P."/>
            <person name="Gasser R.B."/>
        </authorList>
    </citation>
    <scope>NUCLEOTIDE SEQUENCE [LARGE SCALE GENOMIC DNA]</scope>
    <source>
        <strain evidence="1 2">LS</strain>
        <tissue evidence="1">Full body</tissue>
    </source>
</reference>
<gene>
    <name evidence="1" type="ORF">FF38_06296</name>
</gene>
<comment type="caution">
    <text evidence="1">The sequence shown here is derived from an EMBL/GenBank/DDBJ whole genome shotgun (WGS) entry which is preliminary data.</text>
</comment>